<dbReference type="PANTHER" id="PTHR34997">
    <property type="entry name" value="AM15"/>
    <property type="match status" value="1"/>
</dbReference>
<dbReference type="CDD" id="cd00118">
    <property type="entry name" value="LysM"/>
    <property type="match status" value="1"/>
</dbReference>
<evidence type="ECO:0000313" key="4">
    <source>
        <dbReference type="EMBL" id="KAF4382555.1"/>
    </source>
</evidence>
<feature type="domain" description="LysM" evidence="3">
    <location>
        <begin position="25"/>
        <end position="69"/>
    </location>
</feature>
<proteinExistence type="predicted"/>
<dbReference type="InterPro" id="IPR052210">
    <property type="entry name" value="LysM1-like"/>
</dbReference>
<keyword evidence="1" id="KW-0147">Chitin-binding</keyword>
<dbReference type="Proteomes" id="UP000525078">
    <property type="component" value="Unassembled WGS sequence"/>
</dbReference>
<dbReference type="Gene3D" id="3.10.350.10">
    <property type="entry name" value="LysM domain"/>
    <property type="match status" value="1"/>
</dbReference>
<organism evidence="4 6">
    <name type="scientific">Cannabis sativa</name>
    <name type="common">Hemp</name>
    <name type="synonym">Marijuana</name>
    <dbReference type="NCBI Taxonomy" id="3483"/>
    <lineage>
        <taxon>Eukaryota</taxon>
        <taxon>Viridiplantae</taxon>
        <taxon>Streptophyta</taxon>
        <taxon>Embryophyta</taxon>
        <taxon>Tracheophyta</taxon>
        <taxon>Spermatophyta</taxon>
        <taxon>Magnoliopsida</taxon>
        <taxon>eudicotyledons</taxon>
        <taxon>Gunneridae</taxon>
        <taxon>Pentapetalae</taxon>
        <taxon>rosids</taxon>
        <taxon>fabids</taxon>
        <taxon>Rosales</taxon>
        <taxon>Cannabaceae</taxon>
        <taxon>Cannabis</taxon>
    </lineage>
</organism>
<reference evidence="6 7" key="1">
    <citation type="journal article" date="2020" name="bioRxiv">
        <title>Sequence and annotation of 42 cannabis genomes reveals extensive copy number variation in cannabinoid synthesis and pathogen resistance genes.</title>
        <authorList>
            <person name="Mckernan K.J."/>
            <person name="Helbert Y."/>
            <person name="Kane L.T."/>
            <person name="Ebling H."/>
            <person name="Zhang L."/>
            <person name="Liu B."/>
            <person name="Eaton Z."/>
            <person name="Mclaughlin S."/>
            <person name="Kingan S."/>
            <person name="Baybayan P."/>
            <person name="Concepcion G."/>
            <person name="Jordan M."/>
            <person name="Riva A."/>
            <person name="Barbazuk W."/>
            <person name="Harkins T."/>
        </authorList>
    </citation>
    <scope>NUCLEOTIDE SEQUENCE [LARGE SCALE GENOMIC DNA]</scope>
    <source>
        <strain evidence="6 7">cv. Jamaican Lion 4</strain>
        <strain evidence="5">Father</strain>
        <strain evidence="4">Mother</strain>
        <tissue evidence="4">Leaf</tissue>
    </source>
</reference>
<name>A0A7J6GHZ6_CANSA</name>
<dbReference type="SUPFAM" id="SSF54106">
    <property type="entry name" value="LysM domain"/>
    <property type="match status" value="1"/>
</dbReference>
<dbReference type="EMBL" id="JAATIP010000054">
    <property type="protein sequence ID" value="KAF4382555.1"/>
    <property type="molecule type" value="Genomic_DNA"/>
</dbReference>
<evidence type="ECO:0000313" key="7">
    <source>
        <dbReference type="Proteomes" id="UP000583929"/>
    </source>
</evidence>
<dbReference type="AlphaFoldDB" id="A0A7J6GHZ6"/>
<protein>
    <recommendedName>
        <fullName evidence="3">LysM domain-containing protein</fullName>
    </recommendedName>
</protein>
<sequence>MPIAESIQIGSGFAGKKNGKLVCQGIYGVQSGDNCAGIVKMFSLDSETFTFINPNLVCNNIFAGQWVCVSGQLN</sequence>
<evidence type="ECO:0000259" key="3">
    <source>
        <dbReference type="PROSITE" id="PS51782"/>
    </source>
</evidence>
<evidence type="ECO:0000313" key="6">
    <source>
        <dbReference type="Proteomes" id="UP000525078"/>
    </source>
</evidence>
<comment type="caution">
    <text evidence="4">The sequence shown here is derived from an EMBL/GenBank/DDBJ whole genome shotgun (WGS) entry which is preliminary data.</text>
</comment>
<dbReference type="InterPro" id="IPR018392">
    <property type="entry name" value="LysM"/>
</dbReference>
<evidence type="ECO:0000313" key="5">
    <source>
        <dbReference type="EMBL" id="KAF4394363.1"/>
    </source>
</evidence>
<accession>A0A7J6GHZ6</accession>
<dbReference type="Pfam" id="PF01476">
    <property type="entry name" value="LysM"/>
    <property type="match status" value="1"/>
</dbReference>
<dbReference type="PANTHER" id="PTHR34997:SF1">
    <property type="entry name" value="PEPTIDOGLYCAN-BINDING LYSIN DOMAIN"/>
    <property type="match status" value="1"/>
</dbReference>
<gene>
    <name evidence="4" type="ORF">F8388_015383</name>
    <name evidence="5" type="ORF">G4B88_018513</name>
</gene>
<dbReference type="PROSITE" id="PS51782">
    <property type="entry name" value="LYSM"/>
    <property type="match status" value="1"/>
</dbReference>
<dbReference type="InterPro" id="IPR036779">
    <property type="entry name" value="LysM_dom_sf"/>
</dbReference>
<dbReference type="Proteomes" id="UP000583929">
    <property type="component" value="Unassembled WGS sequence"/>
</dbReference>
<evidence type="ECO:0000256" key="1">
    <source>
        <dbReference type="ARBA" id="ARBA00022669"/>
    </source>
</evidence>
<evidence type="ECO:0000256" key="2">
    <source>
        <dbReference type="ARBA" id="ARBA00023026"/>
    </source>
</evidence>
<dbReference type="EMBL" id="JAATIQ010000045">
    <property type="protein sequence ID" value="KAF4394363.1"/>
    <property type="molecule type" value="Genomic_DNA"/>
</dbReference>
<dbReference type="GO" id="GO:0008061">
    <property type="term" value="F:chitin binding"/>
    <property type="evidence" value="ECO:0007669"/>
    <property type="project" value="UniProtKB-KW"/>
</dbReference>
<dbReference type="SMART" id="SM00257">
    <property type="entry name" value="LysM"/>
    <property type="match status" value="1"/>
</dbReference>
<keyword evidence="2" id="KW-0843">Virulence</keyword>
<keyword evidence="7" id="KW-1185">Reference proteome</keyword>